<name>A0A914D4T9_9BILA</name>
<dbReference type="AlphaFoldDB" id="A0A914D4T9"/>
<dbReference type="Proteomes" id="UP000887540">
    <property type="component" value="Unplaced"/>
</dbReference>
<accession>A0A914D4T9</accession>
<organism evidence="1 2">
    <name type="scientific">Acrobeloides nanus</name>
    <dbReference type="NCBI Taxonomy" id="290746"/>
    <lineage>
        <taxon>Eukaryota</taxon>
        <taxon>Metazoa</taxon>
        <taxon>Ecdysozoa</taxon>
        <taxon>Nematoda</taxon>
        <taxon>Chromadorea</taxon>
        <taxon>Rhabditida</taxon>
        <taxon>Tylenchina</taxon>
        <taxon>Cephalobomorpha</taxon>
        <taxon>Cephaloboidea</taxon>
        <taxon>Cephalobidae</taxon>
        <taxon>Acrobeloides</taxon>
    </lineage>
</organism>
<evidence type="ECO:0000313" key="1">
    <source>
        <dbReference type="Proteomes" id="UP000887540"/>
    </source>
</evidence>
<protein>
    <submittedName>
        <fullName evidence="2">Uncharacterized protein</fullName>
    </submittedName>
</protein>
<reference evidence="2" key="1">
    <citation type="submission" date="2022-11" db="UniProtKB">
        <authorList>
            <consortium name="WormBaseParasite"/>
        </authorList>
    </citation>
    <scope>IDENTIFICATION</scope>
</reference>
<evidence type="ECO:0000313" key="2">
    <source>
        <dbReference type="WBParaSite" id="ACRNAN_scaffold1811.g32367.t1"/>
    </source>
</evidence>
<keyword evidence="1" id="KW-1185">Reference proteome</keyword>
<proteinExistence type="predicted"/>
<sequence>MATSYRTMKFRTMAEIRTRSRRTLSYDNAFLSYDASHDASYDKNALSYDAIVLHCTTACGDLIAFYDRTIAFITISIDIDSKRNGNQTHLLSHDIMVIYKDFTLREIQDSISNGHTKLSSSMTEDAVSWLHEALKLHTSRDGSCRDKQEIVG</sequence>
<dbReference type="WBParaSite" id="ACRNAN_scaffold1811.g32367.t1">
    <property type="protein sequence ID" value="ACRNAN_scaffold1811.g32367.t1"/>
    <property type="gene ID" value="ACRNAN_scaffold1811.g32367"/>
</dbReference>